<dbReference type="Proteomes" id="UP001155059">
    <property type="component" value="Unassembled WGS sequence"/>
</dbReference>
<name>A0A9X2C6D3_9PSED</name>
<organism evidence="2 3">
    <name type="scientific">Pseudomonas morbosilactucae</name>
    <dbReference type="NCBI Taxonomy" id="2938197"/>
    <lineage>
        <taxon>Bacteria</taxon>
        <taxon>Pseudomonadati</taxon>
        <taxon>Pseudomonadota</taxon>
        <taxon>Gammaproteobacteria</taxon>
        <taxon>Pseudomonadales</taxon>
        <taxon>Pseudomonadaceae</taxon>
        <taxon>Pseudomonas</taxon>
    </lineage>
</organism>
<dbReference type="SUPFAM" id="SSF55729">
    <property type="entry name" value="Acyl-CoA N-acyltransferases (Nat)"/>
    <property type="match status" value="1"/>
</dbReference>
<dbReference type="PROSITE" id="PS51186">
    <property type="entry name" value="GNAT"/>
    <property type="match status" value="1"/>
</dbReference>
<evidence type="ECO:0000313" key="3">
    <source>
        <dbReference type="Proteomes" id="UP001155059"/>
    </source>
</evidence>
<reference evidence="2 3" key="2">
    <citation type="journal article" date="2023" name="Plant Pathol.">
        <title>Dismantling and reorganizing Pseudomonas marginalis sensu#lato.</title>
        <authorList>
            <person name="Sawada H."/>
            <person name="Fujikawa T."/>
            <person name="Satou M."/>
        </authorList>
    </citation>
    <scope>NUCLEOTIDE SEQUENCE [LARGE SCALE GENOMIC DNA]</scope>
    <source>
        <strain evidence="2 3">MAFF 302030</strain>
    </source>
</reference>
<dbReference type="AlphaFoldDB" id="A0A9X2C6D3"/>
<dbReference type="PANTHER" id="PTHR43792">
    <property type="entry name" value="GNAT FAMILY, PUTATIVE (AFU_ORTHOLOGUE AFUA_3G00765)-RELATED-RELATED"/>
    <property type="match status" value="1"/>
</dbReference>
<reference evidence="2 3" key="1">
    <citation type="journal article" date="2022" name="Int. J. Syst. Evol. Microbiol.">
        <title>Pseudomonas aegrilactucae sp. nov. and Pseudomonas morbosilactucae sp. nov., pathogens causing bacterial rot of lettuce in Japan.</title>
        <authorList>
            <person name="Sawada H."/>
            <person name="Fujikawa T."/>
            <person name="Satou M."/>
        </authorList>
    </citation>
    <scope>NUCLEOTIDE SEQUENCE [LARGE SCALE GENOMIC DNA]</scope>
    <source>
        <strain evidence="2 3">MAFF 302030</strain>
    </source>
</reference>
<dbReference type="PANTHER" id="PTHR43792:SF1">
    <property type="entry name" value="N-ACETYLTRANSFERASE DOMAIN-CONTAINING PROTEIN"/>
    <property type="match status" value="1"/>
</dbReference>
<evidence type="ECO:0000259" key="1">
    <source>
        <dbReference type="PROSITE" id="PS51186"/>
    </source>
</evidence>
<feature type="domain" description="N-acetyltransferase" evidence="1">
    <location>
        <begin position="9"/>
        <end position="170"/>
    </location>
</feature>
<dbReference type="Gene3D" id="3.40.630.30">
    <property type="match status" value="1"/>
</dbReference>
<comment type="caution">
    <text evidence="2">The sequence shown here is derived from an EMBL/GenBank/DDBJ whole genome shotgun (WGS) entry which is preliminary data.</text>
</comment>
<dbReference type="InterPro" id="IPR016181">
    <property type="entry name" value="Acyl_CoA_acyltransferase"/>
</dbReference>
<accession>A0A9X2C6D3</accession>
<dbReference type="Pfam" id="PF13302">
    <property type="entry name" value="Acetyltransf_3"/>
    <property type="match status" value="1"/>
</dbReference>
<dbReference type="InterPro" id="IPR000182">
    <property type="entry name" value="GNAT_dom"/>
</dbReference>
<evidence type="ECO:0000313" key="2">
    <source>
        <dbReference type="EMBL" id="MCK9798188.1"/>
    </source>
</evidence>
<dbReference type="EMBL" id="JALQCW010000022">
    <property type="protein sequence ID" value="MCK9798188.1"/>
    <property type="molecule type" value="Genomic_DNA"/>
</dbReference>
<dbReference type="InterPro" id="IPR051531">
    <property type="entry name" value="N-acetyltransferase"/>
</dbReference>
<dbReference type="GO" id="GO:0016747">
    <property type="term" value="F:acyltransferase activity, transferring groups other than amino-acyl groups"/>
    <property type="evidence" value="ECO:0007669"/>
    <property type="project" value="InterPro"/>
</dbReference>
<sequence length="183" mass="20005">MQVFETPRLIGRPLSRQDLPALTAILSDPQVMEYSVSGVCDEQITGRFIDWCVKCYADHGMGHWALVEKASNQLVGFCGVGPEDVNGVEEANLGYRLATRFWNQGLATEAAQGALAHVFSQGLATSVVVIIQPEHGASLRVAERAGFKAYDELEFHERAVRVYRMSREDWQGLGPPSVASPGA</sequence>
<protein>
    <submittedName>
        <fullName evidence="2">GNAT family N-acetyltransferase</fullName>
    </submittedName>
</protein>
<gene>
    <name evidence="2" type="ORF">M1B34_10765</name>
</gene>
<dbReference type="RefSeq" id="WP_268265116.1">
    <property type="nucleotide sequence ID" value="NZ_JALQCW010000022.1"/>
</dbReference>
<proteinExistence type="predicted"/>